<dbReference type="GO" id="GO:0005634">
    <property type="term" value="C:nucleus"/>
    <property type="evidence" value="ECO:0007669"/>
    <property type="project" value="TreeGrafter"/>
</dbReference>
<feature type="compositionally biased region" description="Basic and acidic residues" evidence="1">
    <location>
        <begin position="225"/>
        <end position="236"/>
    </location>
</feature>
<evidence type="ECO:0000313" key="3">
    <source>
        <dbReference type="EMBL" id="WPH04279.1"/>
    </source>
</evidence>
<protein>
    <recommendedName>
        <fullName evidence="2">SprT-like domain-containing protein</fullName>
    </recommendedName>
</protein>
<dbReference type="AlphaFoldDB" id="A0AAQ3M9R2"/>
<dbReference type="PANTHER" id="PTHR23099:SF0">
    <property type="entry name" value="GERM CELL NUCLEAR ACIDIC PROTEIN"/>
    <property type="match status" value="1"/>
</dbReference>
<keyword evidence="4" id="KW-1185">Reference proteome</keyword>
<dbReference type="Proteomes" id="UP001303373">
    <property type="component" value="Chromosome 12"/>
</dbReference>
<evidence type="ECO:0000259" key="2">
    <source>
        <dbReference type="SMART" id="SM00731"/>
    </source>
</evidence>
<dbReference type="GO" id="GO:0006950">
    <property type="term" value="P:response to stress"/>
    <property type="evidence" value="ECO:0007669"/>
    <property type="project" value="UniProtKB-ARBA"/>
</dbReference>
<proteinExistence type="predicted"/>
<dbReference type="InterPro" id="IPR006640">
    <property type="entry name" value="SprT-like_domain"/>
</dbReference>
<reference evidence="3 4" key="1">
    <citation type="submission" date="2023-11" db="EMBL/GenBank/DDBJ databases">
        <title>An acidophilic fungus is an integral part of prey digestion in a carnivorous sundew plant.</title>
        <authorList>
            <person name="Tsai I.J."/>
        </authorList>
    </citation>
    <scope>NUCLEOTIDE SEQUENCE [LARGE SCALE GENOMIC DNA]</scope>
    <source>
        <strain evidence="3">169a</strain>
    </source>
</reference>
<accession>A0AAQ3M9R2</accession>
<feature type="compositionally biased region" description="Basic and acidic residues" evidence="1">
    <location>
        <begin position="182"/>
        <end position="194"/>
    </location>
</feature>
<name>A0AAQ3M9R2_9PEZI</name>
<feature type="region of interest" description="Disordered" evidence="1">
    <location>
        <begin position="1"/>
        <end position="293"/>
    </location>
</feature>
<feature type="compositionally biased region" description="Polar residues" evidence="1">
    <location>
        <begin position="166"/>
        <end position="177"/>
    </location>
</feature>
<dbReference type="SMART" id="SM00731">
    <property type="entry name" value="SprT"/>
    <property type="match status" value="1"/>
</dbReference>
<dbReference type="PANTHER" id="PTHR23099">
    <property type="entry name" value="TRANSCRIPTIONAL REGULATOR"/>
    <property type="match status" value="1"/>
</dbReference>
<evidence type="ECO:0000313" key="4">
    <source>
        <dbReference type="Proteomes" id="UP001303373"/>
    </source>
</evidence>
<feature type="compositionally biased region" description="Basic residues" evidence="1">
    <location>
        <begin position="103"/>
        <end position="115"/>
    </location>
</feature>
<organism evidence="3 4">
    <name type="scientific">Acrodontium crateriforme</name>
    <dbReference type="NCBI Taxonomy" id="150365"/>
    <lineage>
        <taxon>Eukaryota</taxon>
        <taxon>Fungi</taxon>
        <taxon>Dikarya</taxon>
        <taxon>Ascomycota</taxon>
        <taxon>Pezizomycotina</taxon>
        <taxon>Dothideomycetes</taxon>
        <taxon>Dothideomycetidae</taxon>
        <taxon>Mycosphaerellales</taxon>
        <taxon>Teratosphaeriaceae</taxon>
        <taxon>Acrodontium</taxon>
    </lineage>
</organism>
<gene>
    <name evidence="3" type="ORF">R9X50_00716800</name>
</gene>
<dbReference type="EMBL" id="CP138591">
    <property type="protein sequence ID" value="WPH04279.1"/>
    <property type="molecule type" value="Genomic_DNA"/>
</dbReference>
<feature type="domain" description="SprT-like" evidence="2">
    <location>
        <begin position="363"/>
        <end position="533"/>
    </location>
</feature>
<sequence>MARLRRPSFSDDEGDGLGKGTWIGQTTKSTAKGRASLRKTETKVYEDPTSPALNSSLFSPKLVAKTPNSGLRQRKQIQLRPLNAALMSNPPPAFEWSDEQVQRPRRTPSPRKSIRRPTVYDDLDSSSESDGPTREETLWNDSSDGSDQSDDDLPSPSKLVKRSLKSGKNLSPKSSMINLRRSLKDLRMSFRTDDLGAPPTVTPGKVPPVPAMPDVFATRLSSSSSDKENDGDDHILHFSPPRLHSPRKVTPSERSTTPPPASPSKGKLISPSKKKPKMPTPPHRPSLDAFWDSETVNNWTDQHSPRKEWKSPAKLKQMRVDGFTSPISSPRKLQSPSKRTKAEIEAKKSWEARKHGLADSFLNELDQKVAGGQIAQLAASTGGVKVIWSKTLNSTAGRANWKCQTTKTTKADGTITVVHDHNASIELAEKVIDDEERLLNVLAHEFCHLCNFMISGVKDQPHGKSFKAWGAKATAAFASREVEVTTKHRYQIEYKYIWACSNDDCTAEFKRHSKSIDPSKHTCGNCRSKLLQIKPAPRKANANGESTGYAAFVKTHFAAVKKGLAAGSTQKEIMQAVARLYREKKNSPDVSEVGIASEKDTTDGEMDSMAKMLDVITIKD</sequence>
<evidence type="ECO:0000256" key="1">
    <source>
        <dbReference type="SAM" id="MobiDB-lite"/>
    </source>
</evidence>
<dbReference type="Pfam" id="PF10263">
    <property type="entry name" value="SprT-like"/>
    <property type="match status" value="1"/>
</dbReference>